<dbReference type="AlphaFoldDB" id="A0A1F8ED93"/>
<dbReference type="Gene3D" id="3.30.565.10">
    <property type="entry name" value="Histidine kinase-like ATPase, C-terminal domain"/>
    <property type="match status" value="1"/>
</dbReference>
<sequence length="312" mass="35425">MENERKFTPKQDGIPRPIIEVCSKINEFLRSQIIPQFAEKQARAKFFCDELTTKIHGGQKITREDLDAFKKIQDSIIVELIGIVHRMQDNFFTEGDFLLNSLVGTYVHDIKGLISSRFEEYADKLKDYLDLQENEQAIENVPVFNAFTISDIEINPENFTPREDDLSEVFNDLNYQYKHGSEQRPNIILEVERPSEKIEIDHFLGLTIESINELIRNAIDAMPNGGTIKISAEKHGDNVAITITDTGAGITEENLQKIFEDGFTTKTQGTGKGLFLLKEYFEKVLNGKVDIISEVGKGTTISITLPVLKKEH</sequence>
<dbReference type="Proteomes" id="UP000176893">
    <property type="component" value="Unassembled WGS sequence"/>
</dbReference>
<proteinExistence type="predicted"/>
<dbReference type="EMBL" id="MGJB01000017">
    <property type="protein sequence ID" value="OGM98289.1"/>
    <property type="molecule type" value="Genomic_DNA"/>
</dbReference>
<evidence type="ECO:0000256" key="1">
    <source>
        <dbReference type="ARBA" id="ARBA00000085"/>
    </source>
</evidence>
<gene>
    <name evidence="9" type="ORF">A2649_03300</name>
</gene>
<dbReference type="STRING" id="1802661.A2649_03300"/>
<evidence type="ECO:0000259" key="8">
    <source>
        <dbReference type="PROSITE" id="PS50109"/>
    </source>
</evidence>
<dbReference type="PANTHER" id="PTHR43065:SF46">
    <property type="entry name" value="C4-DICARBOXYLATE TRANSPORT SENSOR PROTEIN DCTB"/>
    <property type="match status" value="1"/>
</dbReference>
<keyword evidence="4" id="KW-0547">Nucleotide-binding</keyword>
<reference evidence="9 10" key="1">
    <citation type="journal article" date="2016" name="Nat. Commun.">
        <title>Thousands of microbial genomes shed light on interconnected biogeochemical processes in an aquifer system.</title>
        <authorList>
            <person name="Anantharaman K."/>
            <person name="Brown C.T."/>
            <person name="Hug L.A."/>
            <person name="Sharon I."/>
            <person name="Castelle C.J."/>
            <person name="Probst A.J."/>
            <person name="Thomas B.C."/>
            <person name="Singh A."/>
            <person name="Wilkins M.J."/>
            <person name="Karaoz U."/>
            <person name="Brodie E.L."/>
            <person name="Williams K.H."/>
            <person name="Hubbard S.S."/>
            <person name="Banfield J.F."/>
        </authorList>
    </citation>
    <scope>NUCLEOTIDE SEQUENCE [LARGE SCALE GENOMIC DNA]</scope>
</reference>
<dbReference type="GO" id="GO:0004673">
    <property type="term" value="F:protein histidine kinase activity"/>
    <property type="evidence" value="ECO:0007669"/>
    <property type="project" value="UniProtKB-EC"/>
</dbReference>
<keyword evidence="6" id="KW-0067">ATP-binding</keyword>
<accession>A0A1F8ED93</accession>
<dbReference type="Pfam" id="PF02518">
    <property type="entry name" value="HATPase_c"/>
    <property type="match status" value="1"/>
</dbReference>
<dbReference type="SMART" id="SM00387">
    <property type="entry name" value="HATPase_c"/>
    <property type="match status" value="1"/>
</dbReference>
<keyword evidence="7" id="KW-0902">Two-component regulatory system</keyword>
<keyword evidence="5" id="KW-0418">Kinase</keyword>
<dbReference type="GO" id="GO:0000160">
    <property type="term" value="P:phosphorelay signal transduction system"/>
    <property type="evidence" value="ECO:0007669"/>
    <property type="project" value="UniProtKB-KW"/>
</dbReference>
<dbReference type="EC" id="2.7.13.3" evidence="2"/>
<dbReference type="SUPFAM" id="SSF55874">
    <property type="entry name" value="ATPase domain of HSP90 chaperone/DNA topoisomerase II/histidine kinase"/>
    <property type="match status" value="1"/>
</dbReference>
<feature type="domain" description="Histidine kinase" evidence="8">
    <location>
        <begin position="105"/>
        <end position="309"/>
    </location>
</feature>
<evidence type="ECO:0000256" key="3">
    <source>
        <dbReference type="ARBA" id="ARBA00022679"/>
    </source>
</evidence>
<evidence type="ECO:0000313" key="9">
    <source>
        <dbReference type="EMBL" id="OGM98289.1"/>
    </source>
</evidence>
<evidence type="ECO:0000256" key="5">
    <source>
        <dbReference type="ARBA" id="ARBA00022777"/>
    </source>
</evidence>
<dbReference type="PRINTS" id="PR00344">
    <property type="entry name" value="BCTRLSENSOR"/>
</dbReference>
<evidence type="ECO:0000256" key="2">
    <source>
        <dbReference type="ARBA" id="ARBA00012438"/>
    </source>
</evidence>
<evidence type="ECO:0000256" key="7">
    <source>
        <dbReference type="ARBA" id="ARBA00023012"/>
    </source>
</evidence>
<comment type="caution">
    <text evidence="9">The sequence shown here is derived from an EMBL/GenBank/DDBJ whole genome shotgun (WGS) entry which is preliminary data.</text>
</comment>
<comment type="catalytic activity">
    <reaction evidence="1">
        <text>ATP + protein L-histidine = ADP + protein N-phospho-L-histidine.</text>
        <dbReference type="EC" id="2.7.13.3"/>
    </reaction>
</comment>
<name>A0A1F8ED93_9BACT</name>
<dbReference type="GO" id="GO:0005524">
    <property type="term" value="F:ATP binding"/>
    <property type="evidence" value="ECO:0007669"/>
    <property type="project" value="UniProtKB-KW"/>
</dbReference>
<dbReference type="InterPro" id="IPR003594">
    <property type="entry name" value="HATPase_dom"/>
</dbReference>
<protein>
    <recommendedName>
        <fullName evidence="2">histidine kinase</fullName>
        <ecNumber evidence="2">2.7.13.3</ecNumber>
    </recommendedName>
</protein>
<dbReference type="InterPro" id="IPR036890">
    <property type="entry name" value="HATPase_C_sf"/>
</dbReference>
<dbReference type="PROSITE" id="PS50109">
    <property type="entry name" value="HIS_KIN"/>
    <property type="match status" value="1"/>
</dbReference>
<dbReference type="InterPro" id="IPR005467">
    <property type="entry name" value="His_kinase_dom"/>
</dbReference>
<dbReference type="PANTHER" id="PTHR43065">
    <property type="entry name" value="SENSOR HISTIDINE KINASE"/>
    <property type="match status" value="1"/>
</dbReference>
<dbReference type="InterPro" id="IPR004358">
    <property type="entry name" value="Sig_transdc_His_kin-like_C"/>
</dbReference>
<evidence type="ECO:0000256" key="6">
    <source>
        <dbReference type="ARBA" id="ARBA00022840"/>
    </source>
</evidence>
<organism evidence="9 10">
    <name type="scientific">Candidatus Yanofskybacteria bacterium RIFCSPHIGHO2_01_FULL_41_26</name>
    <dbReference type="NCBI Taxonomy" id="1802661"/>
    <lineage>
        <taxon>Bacteria</taxon>
        <taxon>Candidatus Yanofskyibacteriota</taxon>
    </lineage>
</organism>
<evidence type="ECO:0000256" key="4">
    <source>
        <dbReference type="ARBA" id="ARBA00022741"/>
    </source>
</evidence>
<evidence type="ECO:0000313" key="10">
    <source>
        <dbReference type="Proteomes" id="UP000176893"/>
    </source>
</evidence>
<keyword evidence="3" id="KW-0808">Transferase</keyword>